<evidence type="ECO:0000313" key="1">
    <source>
        <dbReference type="EMBL" id="PZQ67787.1"/>
    </source>
</evidence>
<organism evidence="1 2">
    <name type="scientific">Variovorax paradoxus</name>
    <dbReference type="NCBI Taxonomy" id="34073"/>
    <lineage>
        <taxon>Bacteria</taxon>
        <taxon>Pseudomonadati</taxon>
        <taxon>Pseudomonadota</taxon>
        <taxon>Betaproteobacteria</taxon>
        <taxon>Burkholderiales</taxon>
        <taxon>Comamonadaceae</taxon>
        <taxon>Variovorax</taxon>
    </lineage>
</organism>
<reference evidence="1 2" key="1">
    <citation type="submission" date="2017-08" db="EMBL/GenBank/DDBJ databases">
        <title>Infants hospitalized years apart are colonized by the same room-sourced microbial strains.</title>
        <authorList>
            <person name="Brooks B."/>
            <person name="Olm M.R."/>
            <person name="Firek B.A."/>
            <person name="Baker R."/>
            <person name="Thomas B.C."/>
            <person name="Morowitz M.J."/>
            <person name="Banfield J.F."/>
        </authorList>
    </citation>
    <scope>NUCLEOTIDE SEQUENCE [LARGE SCALE GENOMIC DNA]</scope>
    <source>
        <strain evidence="1">S2_005_003_R2_41</strain>
    </source>
</reference>
<dbReference type="AlphaFoldDB" id="A0A2W5RB16"/>
<sequence length="107" mass="11768">MHCQTSSCDTARLAPGQSLHIAVDAGTAFFVTAGRLRIDEAPRWIADICVPAGRTLEEGAHHVVDRAGWVTLSALGAPVQWRRWSMPVPAPRNRWRAWAWARRSAGA</sequence>
<dbReference type="EMBL" id="QFPP01000342">
    <property type="protein sequence ID" value="PZQ67787.1"/>
    <property type="molecule type" value="Genomic_DNA"/>
</dbReference>
<proteinExistence type="predicted"/>
<protein>
    <submittedName>
        <fullName evidence="1">Uncharacterized protein</fullName>
    </submittedName>
</protein>
<gene>
    <name evidence="1" type="ORF">DI563_21125</name>
</gene>
<accession>A0A2W5RB16</accession>
<evidence type="ECO:0000313" key="2">
    <source>
        <dbReference type="Proteomes" id="UP000249135"/>
    </source>
</evidence>
<comment type="caution">
    <text evidence="1">The sequence shown here is derived from an EMBL/GenBank/DDBJ whole genome shotgun (WGS) entry which is preliminary data.</text>
</comment>
<dbReference type="Proteomes" id="UP000249135">
    <property type="component" value="Unassembled WGS sequence"/>
</dbReference>
<name>A0A2W5RB16_VARPD</name>